<comment type="caution">
    <text evidence="2">The sequence shown here is derived from an EMBL/GenBank/DDBJ whole genome shotgun (WGS) entry which is preliminary data.</text>
</comment>
<dbReference type="InterPro" id="IPR029069">
    <property type="entry name" value="HotDog_dom_sf"/>
</dbReference>
<dbReference type="Gene3D" id="3.10.129.10">
    <property type="entry name" value="Hotdog Thioesterase"/>
    <property type="match status" value="1"/>
</dbReference>
<evidence type="ECO:0000313" key="2">
    <source>
        <dbReference type="EMBL" id="TRX76536.1"/>
    </source>
</evidence>
<dbReference type="SUPFAM" id="SSF54637">
    <property type="entry name" value="Thioesterase/thiol ester dehydrase-isomerase"/>
    <property type="match status" value="1"/>
</dbReference>
<keyword evidence="3" id="KW-1185">Reference proteome</keyword>
<dbReference type="OrthoDB" id="6117985at2"/>
<dbReference type="EMBL" id="VJOY01000001">
    <property type="protein sequence ID" value="TRX76536.1"/>
    <property type="molecule type" value="Genomic_DNA"/>
</dbReference>
<gene>
    <name evidence="2" type="ORF">FM069_00495</name>
</gene>
<accession>A0A553H455</accession>
<name>A0A553H455_9PSED</name>
<dbReference type="GO" id="GO:0047617">
    <property type="term" value="F:fatty acyl-CoA hydrolase activity"/>
    <property type="evidence" value="ECO:0007669"/>
    <property type="project" value="TreeGrafter"/>
</dbReference>
<sequence length="213" mass="23698">MCSPCRSAWAAITSSRRPASGTTRPSSGCGNGCTRYSPAPCAMAREMHQFHDPPASPHKDGARTFGDPMTDRSPKPVAHTTVKPEWIDLYGHMNMAYYVLVLDELGHQILERFGLGAGYTQAENRGLFTVDAAIQYRKEVREGDRLRVELTPLRFDDKRLWTRVELFNDDQGYLSAVMEQTALNVDLGTRRACAFSEAATASLARLFEQLPPS</sequence>
<evidence type="ECO:0000256" key="1">
    <source>
        <dbReference type="SAM" id="MobiDB-lite"/>
    </source>
</evidence>
<feature type="compositionally biased region" description="Basic and acidic residues" evidence="1">
    <location>
        <begin position="50"/>
        <end position="62"/>
    </location>
</feature>
<dbReference type="PANTHER" id="PTHR31793:SF2">
    <property type="entry name" value="BLR1345 PROTEIN"/>
    <property type="match status" value="1"/>
</dbReference>
<proteinExistence type="predicted"/>
<dbReference type="CDD" id="cd00586">
    <property type="entry name" value="4HBT"/>
    <property type="match status" value="1"/>
</dbReference>
<dbReference type="Pfam" id="PF13279">
    <property type="entry name" value="4HBT_2"/>
    <property type="match status" value="1"/>
</dbReference>
<dbReference type="InterPro" id="IPR050563">
    <property type="entry name" value="4-hydroxybenzoyl-CoA_TE"/>
</dbReference>
<dbReference type="PANTHER" id="PTHR31793">
    <property type="entry name" value="4-HYDROXYBENZOYL-COA THIOESTERASE FAMILY MEMBER"/>
    <property type="match status" value="1"/>
</dbReference>
<dbReference type="Proteomes" id="UP000315235">
    <property type="component" value="Unassembled WGS sequence"/>
</dbReference>
<feature type="region of interest" description="Disordered" evidence="1">
    <location>
        <begin position="50"/>
        <end position="77"/>
    </location>
</feature>
<reference evidence="2 3" key="1">
    <citation type="submission" date="2019-07" db="EMBL/GenBank/DDBJ databases">
        <title>Pseudomonas mangiferae sp. nov., isolated from bark of mango tree in Thailand.</title>
        <authorList>
            <person name="Srisuk N."/>
            <person name="Anurat P."/>
        </authorList>
    </citation>
    <scope>NUCLEOTIDE SEQUENCE [LARGE SCALE GENOMIC DNA]</scope>
    <source>
        <strain evidence="2 3">DMKU_BBB3-04</strain>
    </source>
</reference>
<protein>
    <submittedName>
        <fullName evidence="2">Thioesterase</fullName>
    </submittedName>
</protein>
<organism evidence="2 3">
    <name type="scientific">Pseudomonas mangiferae</name>
    <dbReference type="NCBI Taxonomy" id="2593654"/>
    <lineage>
        <taxon>Bacteria</taxon>
        <taxon>Pseudomonadati</taxon>
        <taxon>Pseudomonadota</taxon>
        <taxon>Gammaproteobacteria</taxon>
        <taxon>Pseudomonadales</taxon>
        <taxon>Pseudomonadaceae</taxon>
        <taxon>Pseudomonas</taxon>
    </lineage>
</organism>
<dbReference type="AlphaFoldDB" id="A0A553H455"/>
<evidence type="ECO:0000313" key="3">
    <source>
        <dbReference type="Proteomes" id="UP000315235"/>
    </source>
</evidence>